<accession>A0AAE1AVR8</accession>
<organism evidence="1 2">
    <name type="scientific">Elysia crispata</name>
    <name type="common">lettuce slug</name>
    <dbReference type="NCBI Taxonomy" id="231223"/>
    <lineage>
        <taxon>Eukaryota</taxon>
        <taxon>Metazoa</taxon>
        <taxon>Spiralia</taxon>
        <taxon>Lophotrochozoa</taxon>
        <taxon>Mollusca</taxon>
        <taxon>Gastropoda</taxon>
        <taxon>Heterobranchia</taxon>
        <taxon>Euthyneura</taxon>
        <taxon>Panpulmonata</taxon>
        <taxon>Sacoglossa</taxon>
        <taxon>Placobranchoidea</taxon>
        <taxon>Plakobranchidae</taxon>
        <taxon>Elysia</taxon>
    </lineage>
</organism>
<sequence>MHSQAQVSVNYEVAALDLNQCTETHRECELWSDSSGFDKRRTAVNSISLGQLLSILVPYHYSLSTTPSTADAHTSASKSESISFRLYILVK</sequence>
<dbReference type="Proteomes" id="UP001283361">
    <property type="component" value="Unassembled WGS sequence"/>
</dbReference>
<evidence type="ECO:0000313" key="1">
    <source>
        <dbReference type="EMBL" id="KAK3793782.1"/>
    </source>
</evidence>
<name>A0AAE1AVR8_9GAST</name>
<dbReference type="EMBL" id="JAWDGP010001176">
    <property type="protein sequence ID" value="KAK3793782.1"/>
    <property type="molecule type" value="Genomic_DNA"/>
</dbReference>
<keyword evidence="2" id="KW-1185">Reference proteome</keyword>
<dbReference type="AlphaFoldDB" id="A0AAE1AVR8"/>
<evidence type="ECO:0000313" key="2">
    <source>
        <dbReference type="Proteomes" id="UP001283361"/>
    </source>
</evidence>
<protein>
    <submittedName>
        <fullName evidence="1">Uncharacterized protein</fullName>
    </submittedName>
</protein>
<reference evidence="1" key="1">
    <citation type="journal article" date="2023" name="G3 (Bethesda)">
        <title>A reference genome for the long-term kleptoplast-retaining sea slug Elysia crispata morphotype clarki.</title>
        <authorList>
            <person name="Eastman K.E."/>
            <person name="Pendleton A.L."/>
            <person name="Shaikh M.A."/>
            <person name="Suttiyut T."/>
            <person name="Ogas R."/>
            <person name="Tomko P."/>
            <person name="Gavelis G."/>
            <person name="Widhalm J.R."/>
            <person name="Wisecaver J.H."/>
        </authorList>
    </citation>
    <scope>NUCLEOTIDE SEQUENCE</scope>
    <source>
        <strain evidence="1">ECLA1</strain>
    </source>
</reference>
<proteinExistence type="predicted"/>
<gene>
    <name evidence="1" type="ORF">RRG08_061917</name>
</gene>
<comment type="caution">
    <text evidence="1">The sequence shown here is derived from an EMBL/GenBank/DDBJ whole genome shotgun (WGS) entry which is preliminary data.</text>
</comment>